<dbReference type="AlphaFoldDB" id="A0A1F8GUT4"/>
<comment type="subunit">
    <text evidence="5">Part of the 50S ribosomal subunit; part of the 5S rRNA/L5/L18/L25 subcomplex. Contacts the 5S rRNA and the P site tRNA. Forms a bridge to the 30S subunit in the 70S ribosome.</text>
</comment>
<dbReference type="GO" id="GO:0000049">
    <property type="term" value="F:tRNA binding"/>
    <property type="evidence" value="ECO:0007669"/>
    <property type="project" value="UniProtKB-UniRule"/>
</dbReference>
<keyword evidence="2 5" id="KW-0689">Ribosomal protein</keyword>
<dbReference type="InterPro" id="IPR022803">
    <property type="entry name" value="Ribosomal_uL5_dom_sf"/>
</dbReference>
<dbReference type="PANTHER" id="PTHR11994">
    <property type="entry name" value="60S RIBOSOMAL PROTEIN L11-RELATED"/>
    <property type="match status" value="1"/>
</dbReference>
<dbReference type="GO" id="GO:0019843">
    <property type="term" value="F:rRNA binding"/>
    <property type="evidence" value="ECO:0007669"/>
    <property type="project" value="UniProtKB-UniRule"/>
</dbReference>
<feature type="domain" description="Large ribosomal subunit protein uL5 N-terminal" evidence="7">
    <location>
        <begin position="29"/>
        <end position="84"/>
    </location>
</feature>
<keyword evidence="5" id="KW-0820">tRNA-binding</keyword>
<name>A0A1F8GUT4_9BACT</name>
<dbReference type="Proteomes" id="UP000179047">
    <property type="component" value="Unassembled WGS sequence"/>
</dbReference>
<dbReference type="InterPro" id="IPR020930">
    <property type="entry name" value="Ribosomal_uL5_bac-type"/>
</dbReference>
<dbReference type="GO" id="GO:1990904">
    <property type="term" value="C:ribonucleoprotein complex"/>
    <property type="evidence" value="ECO:0007669"/>
    <property type="project" value="UniProtKB-KW"/>
</dbReference>
<evidence type="ECO:0000256" key="1">
    <source>
        <dbReference type="ARBA" id="ARBA00008553"/>
    </source>
</evidence>
<dbReference type="Pfam" id="PF00281">
    <property type="entry name" value="Ribosomal_L5"/>
    <property type="match status" value="1"/>
</dbReference>
<gene>
    <name evidence="5" type="primary">rplE</name>
    <name evidence="9" type="ORF">A3A33_02740</name>
</gene>
<dbReference type="GO" id="GO:0005840">
    <property type="term" value="C:ribosome"/>
    <property type="evidence" value="ECO:0007669"/>
    <property type="project" value="UniProtKB-KW"/>
</dbReference>
<keyword evidence="5" id="KW-0699">rRNA-binding</keyword>
<evidence type="ECO:0000256" key="6">
    <source>
        <dbReference type="RuleBase" id="RU003930"/>
    </source>
</evidence>
<comment type="caution">
    <text evidence="9">The sequence shown here is derived from an EMBL/GenBank/DDBJ whole genome shotgun (WGS) entry which is preliminary data.</text>
</comment>
<dbReference type="InterPro" id="IPR031309">
    <property type="entry name" value="Ribosomal_uL5_C"/>
</dbReference>
<dbReference type="InterPro" id="IPR002132">
    <property type="entry name" value="Ribosomal_uL5"/>
</dbReference>
<protein>
    <recommendedName>
        <fullName evidence="4 5">Large ribosomal subunit protein uL5</fullName>
    </recommendedName>
</protein>
<accession>A0A1F8GUT4</accession>
<dbReference type="STRING" id="1802701.A3A33_02740"/>
<sequence length="195" mass="21915">MATPRLLERYRKDILPALKERFSYSTVAAVPRVEKVVVNVGTGRLAVVKDTKMMERIVKDLTTITGQKPAVRKAKKSIAGFKLREGLDVGYMVTLRGTRMYDFIDRLISLALPRTRDFQGIPATAFDQAGNLNIGIKEQTIFPEVAYDTLKDIFGLEVTVVTTAHTKEEGDELLRRMGFPLRSADEKRAVKAKKK</sequence>
<comment type="similarity">
    <text evidence="1 5 6">Belongs to the universal ribosomal protein uL5 family.</text>
</comment>
<dbReference type="NCBIfam" id="NF000585">
    <property type="entry name" value="PRK00010.1"/>
    <property type="match status" value="1"/>
</dbReference>
<dbReference type="EMBL" id="MGKP01000009">
    <property type="protein sequence ID" value="OGN29153.1"/>
    <property type="molecule type" value="Genomic_DNA"/>
</dbReference>
<dbReference type="Pfam" id="PF00673">
    <property type="entry name" value="Ribosomal_L5_C"/>
    <property type="match status" value="1"/>
</dbReference>
<dbReference type="InterPro" id="IPR031310">
    <property type="entry name" value="Ribosomal_uL5_N"/>
</dbReference>
<organism evidence="9 10">
    <name type="scientific">Candidatus Yanofskybacteria bacterium RIFCSPLOWO2_01_FULL_49_25</name>
    <dbReference type="NCBI Taxonomy" id="1802701"/>
    <lineage>
        <taxon>Bacteria</taxon>
        <taxon>Candidatus Yanofskyibacteriota</taxon>
    </lineage>
</organism>
<dbReference type="HAMAP" id="MF_01333_B">
    <property type="entry name" value="Ribosomal_uL5_B"/>
    <property type="match status" value="1"/>
</dbReference>
<evidence type="ECO:0000256" key="5">
    <source>
        <dbReference type="HAMAP-Rule" id="MF_01333"/>
    </source>
</evidence>
<reference evidence="9 10" key="1">
    <citation type="journal article" date="2016" name="Nat. Commun.">
        <title>Thousands of microbial genomes shed light on interconnected biogeochemical processes in an aquifer system.</title>
        <authorList>
            <person name="Anantharaman K."/>
            <person name="Brown C.T."/>
            <person name="Hug L.A."/>
            <person name="Sharon I."/>
            <person name="Castelle C.J."/>
            <person name="Probst A.J."/>
            <person name="Thomas B.C."/>
            <person name="Singh A."/>
            <person name="Wilkins M.J."/>
            <person name="Karaoz U."/>
            <person name="Brodie E.L."/>
            <person name="Williams K.H."/>
            <person name="Hubbard S.S."/>
            <person name="Banfield J.F."/>
        </authorList>
    </citation>
    <scope>NUCLEOTIDE SEQUENCE [LARGE SCALE GENOMIC DNA]</scope>
</reference>
<evidence type="ECO:0000256" key="2">
    <source>
        <dbReference type="ARBA" id="ARBA00022980"/>
    </source>
</evidence>
<evidence type="ECO:0000259" key="8">
    <source>
        <dbReference type="Pfam" id="PF00673"/>
    </source>
</evidence>
<dbReference type="Gene3D" id="3.30.1440.10">
    <property type="match status" value="1"/>
</dbReference>
<dbReference type="GO" id="GO:0003735">
    <property type="term" value="F:structural constituent of ribosome"/>
    <property type="evidence" value="ECO:0007669"/>
    <property type="project" value="InterPro"/>
</dbReference>
<evidence type="ECO:0000313" key="9">
    <source>
        <dbReference type="EMBL" id="OGN29153.1"/>
    </source>
</evidence>
<proteinExistence type="inferred from homology"/>
<evidence type="ECO:0000256" key="4">
    <source>
        <dbReference type="ARBA" id="ARBA00035245"/>
    </source>
</evidence>
<keyword evidence="3 5" id="KW-0687">Ribonucleoprotein</keyword>
<dbReference type="FunFam" id="3.30.1440.10:FF:000001">
    <property type="entry name" value="50S ribosomal protein L5"/>
    <property type="match status" value="1"/>
</dbReference>
<evidence type="ECO:0000313" key="10">
    <source>
        <dbReference type="Proteomes" id="UP000179047"/>
    </source>
</evidence>
<comment type="function">
    <text evidence="5">This is 1 of the proteins that bind and probably mediate the attachment of the 5S RNA into the large ribosomal subunit, where it forms part of the central protuberance. In the 70S ribosome it contacts protein S13 of the 30S subunit (bridge B1b), connecting the 2 subunits; this bridge is implicated in subunit movement. Contacts the P site tRNA; the 5S rRNA and some of its associated proteins might help stabilize positioning of ribosome-bound tRNAs.</text>
</comment>
<dbReference type="PIRSF" id="PIRSF002161">
    <property type="entry name" value="Ribosomal_L5"/>
    <property type="match status" value="1"/>
</dbReference>
<evidence type="ECO:0000256" key="3">
    <source>
        <dbReference type="ARBA" id="ARBA00023274"/>
    </source>
</evidence>
<feature type="domain" description="Large ribosomal subunit protein uL5 C-terminal" evidence="8">
    <location>
        <begin position="89"/>
        <end position="180"/>
    </location>
</feature>
<dbReference type="GO" id="GO:0006412">
    <property type="term" value="P:translation"/>
    <property type="evidence" value="ECO:0007669"/>
    <property type="project" value="UniProtKB-UniRule"/>
</dbReference>
<evidence type="ECO:0000259" key="7">
    <source>
        <dbReference type="Pfam" id="PF00281"/>
    </source>
</evidence>
<keyword evidence="5" id="KW-0694">RNA-binding</keyword>
<dbReference type="SUPFAM" id="SSF55282">
    <property type="entry name" value="RL5-like"/>
    <property type="match status" value="1"/>
</dbReference>